<dbReference type="Proteomes" id="UP000547209">
    <property type="component" value="Unassembled WGS sequence"/>
</dbReference>
<accession>A0A7X0RSS1</accession>
<name>A0A7X0RSS1_9BACL</name>
<evidence type="ECO:0000256" key="1">
    <source>
        <dbReference type="SAM" id="MobiDB-lite"/>
    </source>
</evidence>
<dbReference type="AlphaFoldDB" id="A0A7X0RSS1"/>
<feature type="region of interest" description="Disordered" evidence="1">
    <location>
        <begin position="1"/>
        <end position="23"/>
    </location>
</feature>
<dbReference type="RefSeq" id="WP_185670839.1">
    <property type="nucleotide sequence ID" value="NZ_JACJVP010000032.1"/>
</dbReference>
<protein>
    <submittedName>
        <fullName evidence="2">Uncharacterized protein</fullName>
    </submittedName>
</protein>
<organism evidence="2 3">
    <name type="scientific">Cohnella nanjingensis</name>
    <dbReference type="NCBI Taxonomy" id="1387779"/>
    <lineage>
        <taxon>Bacteria</taxon>
        <taxon>Bacillati</taxon>
        <taxon>Bacillota</taxon>
        <taxon>Bacilli</taxon>
        <taxon>Bacillales</taxon>
        <taxon>Paenibacillaceae</taxon>
        <taxon>Cohnella</taxon>
    </lineage>
</organism>
<evidence type="ECO:0000313" key="3">
    <source>
        <dbReference type="Proteomes" id="UP000547209"/>
    </source>
</evidence>
<sequence>MEIVGRTVSQQRGNPFGGGAARKKPLRWEDRIQAARRRGTTLRRLYRDKPLHVYRVSFTRPSGHKWDLIMDAIRDEAHAIERARVHYEAVEIHRVAFIGYMPLPH</sequence>
<dbReference type="EMBL" id="JACJVP010000032">
    <property type="protein sequence ID" value="MBB6672992.1"/>
    <property type="molecule type" value="Genomic_DNA"/>
</dbReference>
<comment type="caution">
    <text evidence="2">The sequence shown here is derived from an EMBL/GenBank/DDBJ whole genome shotgun (WGS) entry which is preliminary data.</text>
</comment>
<evidence type="ECO:0000313" key="2">
    <source>
        <dbReference type="EMBL" id="MBB6672992.1"/>
    </source>
</evidence>
<keyword evidence="3" id="KW-1185">Reference proteome</keyword>
<proteinExistence type="predicted"/>
<gene>
    <name evidence="2" type="ORF">H7C19_20125</name>
</gene>
<reference evidence="2 3" key="1">
    <citation type="submission" date="2020-08" db="EMBL/GenBank/DDBJ databases">
        <title>Cohnella phylogeny.</title>
        <authorList>
            <person name="Dunlap C."/>
        </authorList>
    </citation>
    <scope>NUCLEOTIDE SEQUENCE [LARGE SCALE GENOMIC DNA]</scope>
    <source>
        <strain evidence="2 3">DSM 28246</strain>
    </source>
</reference>